<feature type="binding site" evidence="4">
    <location>
        <position position="233"/>
    </location>
    <ligand>
        <name>Mg(2+)</name>
        <dbReference type="ChEBI" id="CHEBI:18420"/>
        <label>2</label>
    </ligand>
</feature>
<proteinExistence type="inferred from homology"/>
<dbReference type="GO" id="GO:0000103">
    <property type="term" value="P:sulfate assimilation"/>
    <property type="evidence" value="ECO:0007669"/>
    <property type="project" value="TreeGrafter"/>
</dbReference>
<evidence type="ECO:0000313" key="6">
    <source>
        <dbReference type="EMBL" id="RDW16406.1"/>
    </source>
</evidence>
<sequence>MIYKNVTDISLGPIVKIAIDAGHEILRIYNRYDYDIEFKNDCSPLTMADKQSHQKIATQLQKYYKNIPILSEEGADIPYSERKSWNTFWLVDPLDGTKEFIKRNGEFTVNIALIENQKPVLGVIYVPVLDTLYVAKVGVGSFKIKHTKQCRLDDDKDIMEQGTVLPCSKNEDVVKVIASRSHLSQETEAFIEQLKEKHHRVETMSSGSSLKLCLVAEGACDYYPRFAPTMEWDTAAGHVIVEQARGYLYTVEGKQSLTYNKPCLRNPWFIVENR</sequence>
<dbReference type="PANTHER" id="PTHR43028">
    <property type="entry name" value="3'(2'),5'-BISPHOSPHATE NUCLEOTIDASE 1"/>
    <property type="match status" value="1"/>
</dbReference>
<evidence type="ECO:0000256" key="2">
    <source>
        <dbReference type="ARBA" id="ARBA00022723"/>
    </source>
</evidence>
<evidence type="ECO:0000256" key="1">
    <source>
        <dbReference type="ARBA" id="ARBA00001625"/>
    </source>
</evidence>
<comment type="catalytic activity">
    <reaction evidence="1 4">
        <text>adenosine 3',5'-bisphosphate + H2O = AMP + phosphate</text>
        <dbReference type="Rhea" id="RHEA:10040"/>
        <dbReference type="ChEBI" id="CHEBI:15377"/>
        <dbReference type="ChEBI" id="CHEBI:43474"/>
        <dbReference type="ChEBI" id="CHEBI:58343"/>
        <dbReference type="ChEBI" id="CHEBI:456215"/>
        <dbReference type="EC" id="3.1.3.7"/>
    </reaction>
</comment>
<feature type="binding site" evidence="4">
    <location>
        <position position="233"/>
    </location>
    <ligand>
        <name>substrate</name>
    </ligand>
</feature>
<feature type="binding site" evidence="4">
    <location>
        <position position="72"/>
    </location>
    <ligand>
        <name>Mg(2+)</name>
        <dbReference type="ChEBI" id="CHEBI:18420"/>
        <label>1</label>
    </ligand>
</feature>
<gene>
    <name evidence="4 6" type="primary">cysQ</name>
    <name evidence="6" type="ORF">CWR48_17345</name>
</gene>
<keyword evidence="3 4" id="KW-0460">Magnesium</keyword>
<dbReference type="Gene3D" id="3.40.190.80">
    <property type="match status" value="1"/>
</dbReference>
<feature type="binding site" evidence="4">
    <location>
        <position position="94"/>
    </location>
    <ligand>
        <name>Mg(2+)</name>
        <dbReference type="ChEBI" id="CHEBI:18420"/>
        <label>1</label>
    </ligand>
</feature>
<dbReference type="SUPFAM" id="SSF56655">
    <property type="entry name" value="Carbohydrate phosphatase"/>
    <property type="match status" value="1"/>
</dbReference>
<feature type="binding site" evidence="5">
    <location>
        <position position="95"/>
    </location>
    <ligand>
        <name>Mg(2+)</name>
        <dbReference type="ChEBI" id="CHEBI:18420"/>
        <label>1</label>
        <note>catalytic</note>
    </ligand>
</feature>
<dbReference type="GO" id="GO:0050427">
    <property type="term" value="P:3'-phosphoadenosine 5'-phosphosulfate metabolic process"/>
    <property type="evidence" value="ECO:0007669"/>
    <property type="project" value="TreeGrafter"/>
</dbReference>
<dbReference type="CDD" id="cd01638">
    <property type="entry name" value="CysQ"/>
    <property type="match status" value="1"/>
</dbReference>
<evidence type="ECO:0000313" key="7">
    <source>
        <dbReference type="Proteomes" id="UP000257143"/>
    </source>
</evidence>
<feature type="binding site" evidence="5">
    <location>
        <position position="92"/>
    </location>
    <ligand>
        <name>Mg(2+)</name>
        <dbReference type="ChEBI" id="CHEBI:18420"/>
        <label>1</label>
        <note>catalytic</note>
    </ligand>
</feature>
<evidence type="ECO:0000256" key="5">
    <source>
        <dbReference type="PIRSR" id="PIRSR600760-2"/>
    </source>
</evidence>
<dbReference type="EC" id="3.1.3.7" evidence="4"/>
<dbReference type="AlphaFoldDB" id="A0A3D8PK07"/>
<dbReference type="InterPro" id="IPR000760">
    <property type="entry name" value="Inositol_monophosphatase-like"/>
</dbReference>
<feature type="binding site" evidence="5">
    <location>
        <position position="72"/>
    </location>
    <ligand>
        <name>Mg(2+)</name>
        <dbReference type="ChEBI" id="CHEBI:18420"/>
        <label>1</label>
        <note>catalytic</note>
    </ligand>
</feature>
<dbReference type="RefSeq" id="WP_115774593.1">
    <property type="nucleotide sequence ID" value="NZ_PIOC01000027.1"/>
</dbReference>
<comment type="caution">
    <text evidence="6">The sequence shown here is derived from an EMBL/GenBank/DDBJ whole genome shotgun (WGS) entry which is preliminary data.</text>
</comment>
<feature type="binding site" evidence="4">
    <location>
        <position position="92"/>
    </location>
    <ligand>
        <name>Mg(2+)</name>
        <dbReference type="ChEBI" id="CHEBI:18420"/>
        <label>2</label>
    </ligand>
</feature>
<dbReference type="InterPro" id="IPR006240">
    <property type="entry name" value="CysQ"/>
</dbReference>
<feature type="binding site" evidence="4">
    <location>
        <begin position="94"/>
        <end position="97"/>
    </location>
    <ligand>
        <name>substrate</name>
    </ligand>
</feature>
<accession>A0A3D8PK07</accession>
<feature type="binding site" evidence="4">
    <location>
        <position position="72"/>
    </location>
    <ligand>
        <name>substrate</name>
    </ligand>
</feature>
<dbReference type="InterPro" id="IPR050725">
    <property type="entry name" value="CysQ/Inositol_MonoPase"/>
</dbReference>
<feature type="binding site" evidence="5">
    <location>
        <position position="94"/>
    </location>
    <ligand>
        <name>Mg(2+)</name>
        <dbReference type="ChEBI" id="CHEBI:18420"/>
        <label>1</label>
        <note>catalytic</note>
    </ligand>
</feature>
<reference evidence="7" key="1">
    <citation type="submission" date="2017-11" db="EMBL/GenBank/DDBJ databases">
        <authorList>
            <person name="Zhu W."/>
        </authorList>
    </citation>
    <scope>NUCLEOTIDE SEQUENCE [LARGE SCALE GENOMIC DNA]</scope>
    <source>
        <strain evidence="7">CAU 1183</strain>
    </source>
</reference>
<comment type="cofactor">
    <cofactor evidence="4 5">
        <name>Mg(2+)</name>
        <dbReference type="ChEBI" id="CHEBI:18420"/>
    </cofactor>
</comment>
<dbReference type="GO" id="GO:0005886">
    <property type="term" value="C:plasma membrane"/>
    <property type="evidence" value="ECO:0007669"/>
    <property type="project" value="UniProtKB-SubCell"/>
</dbReference>
<dbReference type="PANTHER" id="PTHR43028:SF5">
    <property type="entry name" value="3'(2'),5'-BISPHOSPHATE NUCLEOTIDASE 1"/>
    <property type="match status" value="1"/>
</dbReference>
<keyword evidence="4" id="KW-0378">Hydrolase</keyword>
<keyword evidence="4" id="KW-0472">Membrane</keyword>
<feature type="binding site" evidence="4">
    <location>
        <position position="95"/>
    </location>
    <ligand>
        <name>Mg(2+)</name>
        <dbReference type="ChEBI" id="CHEBI:18420"/>
        <label>2</label>
    </ligand>
</feature>
<feature type="binding site" evidence="5">
    <location>
        <position position="233"/>
    </location>
    <ligand>
        <name>Mg(2+)</name>
        <dbReference type="ChEBI" id="CHEBI:18420"/>
        <label>1</label>
        <note>catalytic</note>
    </ligand>
</feature>
<dbReference type="GO" id="GO:0000287">
    <property type="term" value="F:magnesium ion binding"/>
    <property type="evidence" value="ECO:0007669"/>
    <property type="project" value="UniProtKB-UniRule"/>
</dbReference>
<evidence type="ECO:0000256" key="3">
    <source>
        <dbReference type="ARBA" id="ARBA00022842"/>
    </source>
</evidence>
<dbReference type="GO" id="GO:0008441">
    <property type="term" value="F:3'(2'),5'-bisphosphate nucleotidase activity"/>
    <property type="evidence" value="ECO:0007669"/>
    <property type="project" value="UniProtKB-UniRule"/>
</dbReference>
<evidence type="ECO:0000256" key="4">
    <source>
        <dbReference type="HAMAP-Rule" id="MF_02095"/>
    </source>
</evidence>
<comment type="subcellular location">
    <subcellularLocation>
        <location evidence="4">Cell membrane</location>
        <topology evidence="4">Peripheral membrane protein</topology>
        <orientation evidence="4">Cytoplasmic side</orientation>
    </subcellularLocation>
</comment>
<keyword evidence="2 4" id="KW-0479">Metal-binding</keyword>
<dbReference type="EMBL" id="PIOC01000027">
    <property type="protein sequence ID" value="RDW16406.1"/>
    <property type="molecule type" value="Genomic_DNA"/>
</dbReference>
<feature type="binding site" evidence="4">
    <location>
        <position position="92"/>
    </location>
    <ligand>
        <name>Mg(2+)</name>
        <dbReference type="ChEBI" id="CHEBI:18420"/>
        <label>1</label>
    </ligand>
</feature>
<keyword evidence="4" id="KW-1003">Cell membrane</keyword>
<dbReference type="Proteomes" id="UP000257143">
    <property type="component" value="Unassembled WGS sequence"/>
</dbReference>
<dbReference type="NCBIfam" id="TIGR01331">
    <property type="entry name" value="bisphos_cysQ"/>
    <property type="match status" value="1"/>
</dbReference>
<keyword evidence="7" id="KW-1185">Reference proteome</keyword>
<dbReference type="Pfam" id="PF00459">
    <property type="entry name" value="Inositol_P"/>
    <property type="match status" value="1"/>
</dbReference>
<comment type="function">
    <text evidence="4">Converts adenosine-3',5'-bisphosphate (PAP) to AMP.</text>
</comment>
<dbReference type="HAMAP" id="MF_02095">
    <property type="entry name" value="CysQ"/>
    <property type="match status" value="1"/>
</dbReference>
<dbReference type="OrthoDB" id="9772456at2"/>
<protein>
    <recommendedName>
        <fullName evidence="4">3'(2'),5'-bisphosphate nucleotidase CysQ</fullName>
        <ecNumber evidence="4">3.1.3.7</ecNumber>
    </recommendedName>
    <alternativeName>
        <fullName evidence="4">3'(2'),5-bisphosphonucleoside 3'(2')-phosphohydrolase</fullName>
    </alternativeName>
    <alternativeName>
        <fullName evidence="4">3'-phosphoadenosine 5'-phosphate phosphatase</fullName>
        <shortName evidence="4">PAP phosphatase</shortName>
    </alternativeName>
</protein>
<dbReference type="Gene3D" id="3.30.540.10">
    <property type="entry name" value="Fructose-1,6-Bisphosphatase, subunit A, domain 1"/>
    <property type="match status" value="1"/>
</dbReference>
<organism evidence="6 7">
    <name type="scientific">Oceanobacillus arenosus</name>
    <dbReference type="NCBI Taxonomy" id="1229153"/>
    <lineage>
        <taxon>Bacteria</taxon>
        <taxon>Bacillati</taxon>
        <taxon>Bacillota</taxon>
        <taxon>Bacilli</taxon>
        <taxon>Bacillales</taxon>
        <taxon>Bacillaceae</taxon>
        <taxon>Oceanobacillus</taxon>
    </lineage>
</organism>
<dbReference type="PROSITE" id="PS00629">
    <property type="entry name" value="IMP_1"/>
    <property type="match status" value="1"/>
</dbReference>
<dbReference type="InterPro" id="IPR020583">
    <property type="entry name" value="Inositol_monoP_metal-BS"/>
</dbReference>
<name>A0A3D8PK07_9BACI</name>
<comment type="similarity">
    <text evidence="4">Belongs to the inositol monophosphatase superfamily. CysQ family.</text>
</comment>